<dbReference type="SUPFAM" id="SSF56801">
    <property type="entry name" value="Acetyl-CoA synthetase-like"/>
    <property type="match status" value="3"/>
</dbReference>
<accession>A0ABN2XLG4</accession>
<dbReference type="SUPFAM" id="SSF47336">
    <property type="entry name" value="ACP-like"/>
    <property type="match status" value="4"/>
</dbReference>
<dbReference type="PROSITE" id="PS00012">
    <property type="entry name" value="PHOSPHOPANTETHEINE"/>
    <property type="match status" value="4"/>
</dbReference>
<evidence type="ECO:0000256" key="4">
    <source>
        <dbReference type="ARBA" id="ARBA00022737"/>
    </source>
</evidence>
<dbReference type="RefSeq" id="WP_344555934.1">
    <property type="nucleotide sequence ID" value="NZ_BAAANS010000044.1"/>
</dbReference>
<dbReference type="InterPro" id="IPR010071">
    <property type="entry name" value="AA_adenyl_dom"/>
</dbReference>
<evidence type="ECO:0000313" key="9">
    <source>
        <dbReference type="Proteomes" id="UP001500897"/>
    </source>
</evidence>
<dbReference type="EMBL" id="BAAANS010000044">
    <property type="protein sequence ID" value="GAA2113049.1"/>
    <property type="molecule type" value="Genomic_DNA"/>
</dbReference>
<dbReference type="Gene3D" id="3.40.50.980">
    <property type="match status" value="6"/>
</dbReference>
<sequence length="4294" mass="452055">MAGTTTTQAEHGERQELTAAQAGVLAAQRIDPGSPAHNVGQYVRIDGPLQPELLEAALARTLAEADGLHLTVHPNGESASNHRFEPGSWTLARLDTRGATDPERAAVDLVREQLARPADLSGDPLHGALLVRTGPERHLWFQWFHHLVIDGYGVTLFTRRVAEAYTALAAGADVPDSPLRPAAVLREAERAYLDGESADDDARWWQQRYADRPQVRSLTEQQAAAAPAALRHRITLDAARTAPVLAAAKAARTTWAEAAHAALAAYLHRMTGTADPVLGMHLMARTAPGTPRVVGMAVNILPLRLAVDPADGFDTLLRRSAAELKDVRRHQLHRGEELRRALGLVGTDERLYGPLLNIKPFDLDLDFAGSPGHTVNLAAGPVEDLSLSVAKTPDHRLQLEFDANPRLYTEAELALHAHRFTALLERLAAEPDRPLGELDLLAEQERADVLERWNATGHDVPPGTLVDRIADRAARTPDAVAVAAPDGELTYRQLWQRAGELARELAADGAGPDAVVAVAVPRSTALMVALLGVLRAGAAYLPLDTDHPAERLAGMIEDADPVRVLTVGAVLGRLPERAAARALLLDGTRADRARADRAVRAEPVPAGPDHAAYVIFTSGSTGRPKGVLVTHRAIVNRLEWMQHRYRLTAADRVLQKTPAGFDVSVWEFFWALCEGATVVLARPDGHREPGYLADLIAQQAVTALHFVPSMLRAFLEEPDLGTRCTTLRHAFCSGEALPADTVDRWHTALPGVPLHNLYGPTEAAVDVTHHTTAPGAGTVPIGRPVWNTRLYVLDAALRPCPVGVPGELYLAGVQLARGYLGRPGLTASRFVADPYGGPGERMYRTGDLVRHRPDGAVEYLGRTDDQVKIRGFRIELGEVEAALAALPGVAQAAVAVHRIGSGAAQLVGYAAPPPADPQALRDRLALTLPEYFVPAVIVGLDTLPLSVNGKLDRKALPAPTPGAAGAGAPRTDTERILAALVAEVLGLPVEQVGADDNFFSLGGDSISAIQLASRARHAGLALTPRTVFDRRTVARIAGTVTPAEAAALAPAVDRDGPLPPTPITEWLRHQGGPIGRFAQSTTLTVPAGLDLPRLVAALDTLTEHHDALRLRLHVGDAGERATGEGTPRGPEGLSENEGEAPRGPEGAAGGSDALRLRLHVAGVGGGVPSGPEGVVLPVQEDVAPSGPEGVVPWTLEVRPVGAAPAAARVRHLRVAAGELVAAAEVEREAAAGRLDPARGVVLQAVHLDAGAEQDGLLVLVVHHLAVDGVSWRILLPDLRAAYEGRPLAPVPTSLRAWAHGLAEAAASPAVRAELPYWRAQSALPRVPLLAEPPLDPGRDTAARTRRLRLTLPAARTWPLLTTVPAARRAGVDHVLLAGLALAVRERRRALHGTAAADGLLLRLEGHGREDQLVPGADTSRTVGWLTSEFPLHLDLAELTGPGAALSGVKERLRALPNAGTGWGLLRHPDTAGVLADAPEPPLLFNYLGRFESGGEPWTPAPGAGDAITATTDPERPCGHALEIGAFVHERAEGPELTVQLTWPEALFGEPEIRALAAEWFDRLDGLARWAARPDAAALTSSDVPLAAVTQSDLDALAARHPGLDEVLPLSPLQEGLLFHDRMLPPGDDATYTSLTSLDLHGPLDRAALAHAVETAVGRHGALRAAFTLTAAGEPVQALVPGVRVPWSTHDLSGLDERRQAAEAARIEDAEAARRFDLARPPLVRCALLVLGPERHRLLLTRHHIVMDGWSTPVLLREVLAVHAGAALPAAPRWADHLAHLAARDTAADTAAWRDALAGLDGPTLLADALGAPGGESTEAARELELPIPAGTAAALTATARRHGLTLNTLVQGAWAILLGRLTGRTDVVFGATVSGRPGELPGVEAAVGLFSNTVPVRFTLDEDEPAAAALARLQQAQSALLDHQYLGLAQIQAAAGHGTLFDTLLVFENYPVQPGELTSGALRVGAIGNRGATHYPLTVLTLPGEHPQLTVEYRPDAFTPARAAAVGARLLRLLTAIAAEPDTPVGRLDVLTAEERHTVLTGWNATDRPVPPGTVVDAFRAAAAAHPGRTAVVHGDQRLTFGRLAERVEAYARHLAALGARPDIVVALALPRSADLVAALLGVLAAGAAYLPVDLDHPDERIALMLADATPLLTLTTAELAAERPVLAGAELGAVPLAALGSPAAEPVRPEPVRPEPGHLAYVIHTSGSTGRPKGVQVTHRGLANLLEHHGGTVFARAAAAAGGRVLRAAHTASFSFDSSWEQLLWLLLGHELHVYGEELRRDPQALAARLLADRIDTLDVTPSFGAQLVEWGLLDDPAHRPLLFLVGGEAVGDTLWQRIRATPGVLGHNFYGPTEYTVDTLGADLADSPAPFVGRPIGNTRAYVLDARLRPVPPGTPGELYVAGPGLARGYGNRPGLTASRFVADPYGPPGERMYRTGDLVRHRPDGSLDYLGREDDQVKIRGFRVEPGEAEAALAALPGVAQAAVVVRPAPGGAKRLVGYLVAAPGADADPAALRKALGEALPEYLVPAALVVLPALPLNVNGKLDRQALPEPGADAYPAPAGTAPRTEREELVCRAYAEVLGLPAVGVDEDFFALGGHSLLATRLVGRLRATLGTEVAIRTLFETRTPAAFAARLDEAAGPDAATGPQDADRPAARPRPELLPLAPAQARLWFLDRLQGPSTAYTIPCALRIDGELDPEALRSAFGDVLARHEALRTVCAERDGRPYQRILTPAEAGVPFELREVAGHRLDVETATAGAHVFDLTGEIPVRAVLLSAGPRRHVLSVALHHIAADEWSEGVLLRDLDAAYAARRAGRTPELPPLPLQFADHTLWQAERPLAAQSAYWAERLAGLPAELALPADRPRPAEASGRGGAVRLALPDELRDALAEFTRSSGTTPFMVVQAAAALLLGRLAGTADVALGAPVAGRGEPDLEQLVGFFVNTLVLRHDLGGEPAFAELVDRAKETVLGALAHQDLPFDRLVELVNPERTLGRHPLFQVMVQYRKEAGGLDHLLGARTALLPDPVHAARFDLAFTFVESADGTRTDLTVIHAEDLFDRATARLYGARLLHVLERALADPGQPIARIEPVAAEEARGLAGAWNATEIPVREGTLVSRIAERVAATPDAVAVDYQGDELTYRQLWSKAGGLAAELTAHGAGPDTVVGVAVPRSTGLMVALLGVLRSGAAYLPLDTEYPAERLAGMVEDARPVCVLTPPGAPAPWAVDGVPVLPVDTTGPEEAEDSASTGPGPDHAAYVIFTSGSTGRPKGVLVTHRAIVNRLEWMREMYAVGAADRVLQKTPAGFDVSVWEFFLPLTVGARVVLARPGAHRDPAELAALTARAAVTTCHFVPSMLAAFTAAAENDDTLRRRFATVRRVFCSGEALPAATVDRFLALWPQIELHNLYGPTEAAVDVTHHRAWAGAGTVPIGRPAWNTRLHVLDAALRPCPVGVPGELYLAGVQLARGYLGRPGLTASRFVADPYGGPGERMYRTGDLVRHRIDGSVEYLGRTDDQVKIRGFRIELGEVEAALAALPGVAQAAVTVRQTAGGTKQLVGYVVPAAGSGTTGAAARAALAATLPDHLVPAVVVELAALPLSVNGKLDRKALPAPDRHPAAPDHRPTTTVPAQRGPSAFARVFAEVLGLPEVGEEENFFALGGDSIVSLQLVSRAKAAGLAITTKDVFQHPTPAALTAAFGGGLPAPSAFARVFAEVLGLPEVGEEENFFALGGDSIVSLQLVSRAKAAGLAITTKDVFQHPTPAALTAAFGGGAPGASAPALTAPVPSAPAEGPVPLLPVVHWLRERGGGVRRFNQSVLLAVPGGLGERPLREALAALVEAHPALRTRLDDTDGLWTQETLPSSADPALLRRVPAPGGPTVEQLTADADRAADALDPAAGRMLRAVWFDAGEQAEGRLLLTVHHLAVDGVSWRILLPRLAAAHRDAAAGRRPALAPEPVALRDWAAHLHTHAQQRTRLAETGYWRTALTGPPGQLADLATDPARDTNATLRTLRRTLPADRTARLLAAAAATAADGTGTGTGTDELLLAGLVLGLARTRPGAAPALQVDLEGHGRGGHPGHAPDLSGTVGWFTTVHPVRLDLGGLDLAAAPDVLARVREQLRAAPDKGLGHGLLRHLNPQTAPLLAAAPPSPVLFNYRGRTDQAGPALGGWPLAPVAERAAVAAGAGPDPAAPVAHPLEVDAVIAADRDGRPELAVELGWPQALVTDAEAALIADAWLAALDDLATAGPDPAAAVGSAAAAAAAAAAVAPAGPPLVALKQAQLDKLEAKLRGRRRR</sequence>
<dbReference type="InterPro" id="IPR010060">
    <property type="entry name" value="NRPS_synth"/>
</dbReference>
<feature type="domain" description="Carrier" evidence="7">
    <location>
        <begin position="2567"/>
        <end position="2642"/>
    </location>
</feature>
<keyword evidence="5" id="KW-0045">Antibiotic biosynthesis</keyword>
<organism evidence="8 9">
    <name type="scientific">Kitasatospora saccharophila</name>
    <dbReference type="NCBI Taxonomy" id="407973"/>
    <lineage>
        <taxon>Bacteria</taxon>
        <taxon>Bacillati</taxon>
        <taxon>Actinomycetota</taxon>
        <taxon>Actinomycetes</taxon>
        <taxon>Kitasatosporales</taxon>
        <taxon>Streptomycetaceae</taxon>
        <taxon>Kitasatospora</taxon>
    </lineage>
</organism>
<dbReference type="PANTHER" id="PTHR45527:SF1">
    <property type="entry name" value="FATTY ACID SYNTHASE"/>
    <property type="match status" value="1"/>
</dbReference>
<dbReference type="Proteomes" id="UP001500897">
    <property type="component" value="Unassembled WGS sequence"/>
</dbReference>
<dbReference type="Gene3D" id="3.30.300.30">
    <property type="match status" value="3"/>
</dbReference>
<dbReference type="CDD" id="cd17646">
    <property type="entry name" value="A_NRPS_AB3403-like"/>
    <property type="match status" value="2"/>
</dbReference>
<keyword evidence="2" id="KW-0596">Phosphopantetheine</keyword>
<dbReference type="InterPro" id="IPR023213">
    <property type="entry name" value="CAT-like_dom_sf"/>
</dbReference>
<dbReference type="InterPro" id="IPR001242">
    <property type="entry name" value="Condensation_dom"/>
</dbReference>
<dbReference type="InterPro" id="IPR036736">
    <property type="entry name" value="ACP-like_sf"/>
</dbReference>
<gene>
    <name evidence="8" type="ORF">GCM10009759_56370</name>
</gene>
<dbReference type="InterPro" id="IPR020806">
    <property type="entry name" value="PKS_PP-bd"/>
</dbReference>
<dbReference type="InterPro" id="IPR000873">
    <property type="entry name" value="AMP-dep_synth/lig_dom"/>
</dbReference>
<evidence type="ECO:0000256" key="5">
    <source>
        <dbReference type="ARBA" id="ARBA00023194"/>
    </source>
</evidence>
<feature type="domain" description="Carrier" evidence="7">
    <location>
        <begin position="968"/>
        <end position="1044"/>
    </location>
</feature>
<dbReference type="InterPro" id="IPR006162">
    <property type="entry name" value="Ppantetheine_attach_site"/>
</dbReference>
<feature type="domain" description="Carrier" evidence="7">
    <location>
        <begin position="3627"/>
        <end position="3701"/>
    </location>
</feature>
<dbReference type="CDD" id="cd19540">
    <property type="entry name" value="LCL_NRPS-like"/>
    <property type="match status" value="1"/>
</dbReference>
<dbReference type="Pfam" id="PF00550">
    <property type="entry name" value="PP-binding"/>
    <property type="match status" value="4"/>
</dbReference>
<dbReference type="InterPro" id="IPR045851">
    <property type="entry name" value="AMP-bd_C_sf"/>
</dbReference>
<dbReference type="Gene3D" id="3.30.559.30">
    <property type="entry name" value="Nonribosomal peptide synthetase, condensation domain"/>
    <property type="match status" value="5"/>
</dbReference>
<evidence type="ECO:0000259" key="7">
    <source>
        <dbReference type="PROSITE" id="PS50075"/>
    </source>
</evidence>
<dbReference type="NCBIfam" id="TIGR01733">
    <property type="entry name" value="AA-adenyl-dom"/>
    <property type="match status" value="3"/>
</dbReference>
<dbReference type="SUPFAM" id="SSF52777">
    <property type="entry name" value="CoA-dependent acyltransferases"/>
    <property type="match status" value="10"/>
</dbReference>
<comment type="caution">
    <text evidence="8">The sequence shown here is derived from an EMBL/GenBank/DDBJ whole genome shotgun (WGS) entry which is preliminary data.</text>
</comment>
<dbReference type="NCBIfam" id="NF003417">
    <property type="entry name" value="PRK04813.1"/>
    <property type="match status" value="3"/>
</dbReference>
<feature type="region of interest" description="Disordered" evidence="6">
    <location>
        <begin position="2639"/>
        <end position="2661"/>
    </location>
</feature>
<evidence type="ECO:0000256" key="2">
    <source>
        <dbReference type="ARBA" id="ARBA00022450"/>
    </source>
</evidence>
<dbReference type="Pfam" id="PF13193">
    <property type="entry name" value="AMP-binding_C"/>
    <property type="match status" value="3"/>
</dbReference>
<dbReference type="InterPro" id="IPR025110">
    <property type="entry name" value="AMP-bd_C"/>
</dbReference>
<dbReference type="Pfam" id="PF00501">
    <property type="entry name" value="AMP-binding"/>
    <property type="match status" value="3"/>
</dbReference>
<reference evidence="8 9" key="1">
    <citation type="journal article" date="2019" name="Int. J. Syst. Evol. Microbiol.">
        <title>The Global Catalogue of Microorganisms (GCM) 10K type strain sequencing project: providing services to taxonomists for standard genome sequencing and annotation.</title>
        <authorList>
            <consortium name="The Broad Institute Genomics Platform"/>
            <consortium name="The Broad Institute Genome Sequencing Center for Infectious Disease"/>
            <person name="Wu L."/>
            <person name="Ma J."/>
        </authorList>
    </citation>
    <scope>NUCLEOTIDE SEQUENCE [LARGE SCALE GENOMIC DNA]</scope>
    <source>
        <strain evidence="8 9">JCM 14559</strain>
    </source>
</reference>
<feature type="compositionally biased region" description="Basic and acidic residues" evidence="6">
    <location>
        <begin position="2652"/>
        <end position="2661"/>
    </location>
</feature>
<dbReference type="PANTHER" id="PTHR45527">
    <property type="entry name" value="NONRIBOSOMAL PEPTIDE SYNTHETASE"/>
    <property type="match status" value="1"/>
</dbReference>
<dbReference type="NCBIfam" id="TIGR01720">
    <property type="entry name" value="NRPS-para261"/>
    <property type="match status" value="1"/>
</dbReference>
<dbReference type="CDD" id="cd05930">
    <property type="entry name" value="A_NRPS"/>
    <property type="match status" value="1"/>
</dbReference>
<dbReference type="InterPro" id="IPR009081">
    <property type="entry name" value="PP-bd_ACP"/>
</dbReference>
<evidence type="ECO:0000256" key="3">
    <source>
        <dbReference type="ARBA" id="ARBA00022553"/>
    </source>
</evidence>
<dbReference type="PROSITE" id="PS00455">
    <property type="entry name" value="AMP_BINDING"/>
    <property type="match status" value="3"/>
</dbReference>
<evidence type="ECO:0000256" key="1">
    <source>
        <dbReference type="ARBA" id="ARBA00001957"/>
    </source>
</evidence>
<feature type="region of interest" description="Disordered" evidence="6">
    <location>
        <begin position="3607"/>
        <end position="3630"/>
    </location>
</feature>
<dbReference type="SMART" id="SM00823">
    <property type="entry name" value="PKS_PP"/>
    <property type="match status" value="4"/>
</dbReference>
<dbReference type="Gene3D" id="3.30.559.10">
    <property type="entry name" value="Chloramphenicol acetyltransferase-like domain"/>
    <property type="match status" value="5"/>
</dbReference>
<keyword evidence="4" id="KW-0677">Repeat</keyword>
<dbReference type="Gene3D" id="1.10.1200.10">
    <property type="entry name" value="ACP-like"/>
    <property type="match status" value="4"/>
</dbReference>
<dbReference type="PROSITE" id="PS50075">
    <property type="entry name" value="CARRIER"/>
    <property type="match status" value="4"/>
</dbReference>
<comment type="cofactor">
    <cofactor evidence="1">
        <name>pantetheine 4'-phosphate</name>
        <dbReference type="ChEBI" id="CHEBI:47942"/>
    </cofactor>
</comment>
<feature type="compositionally biased region" description="Basic and acidic residues" evidence="6">
    <location>
        <begin position="3607"/>
        <end position="3623"/>
    </location>
</feature>
<feature type="region of interest" description="Disordered" evidence="6">
    <location>
        <begin position="1115"/>
        <end position="1150"/>
    </location>
</feature>
<evidence type="ECO:0000256" key="6">
    <source>
        <dbReference type="SAM" id="MobiDB-lite"/>
    </source>
</evidence>
<evidence type="ECO:0000313" key="8">
    <source>
        <dbReference type="EMBL" id="GAA2113049.1"/>
    </source>
</evidence>
<keyword evidence="9" id="KW-1185">Reference proteome</keyword>
<proteinExistence type="predicted"/>
<keyword evidence="3" id="KW-0597">Phosphoprotein</keyword>
<feature type="domain" description="Carrier" evidence="7">
    <location>
        <begin position="3698"/>
        <end position="3772"/>
    </location>
</feature>
<dbReference type="Pfam" id="PF00668">
    <property type="entry name" value="Condensation"/>
    <property type="match status" value="5"/>
</dbReference>
<dbReference type="InterPro" id="IPR020845">
    <property type="entry name" value="AMP-binding_CS"/>
</dbReference>
<protein>
    <recommendedName>
        <fullName evidence="7">Carrier domain-containing protein</fullName>
    </recommendedName>
</protein>
<dbReference type="Gene3D" id="2.30.38.10">
    <property type="entry name" value="Luciferase, Domain 3"/>
    <property type="match status" value="3"/>
</dbReference>
<name>A0ABN2XLG4_9ACTN</name>